<keyword evidence="3" id="KW-0804">Transcription</keyword>
<sequence length="188" mass="19924">MSGTTPKQRLLDAVVDAALDEGISDRSLRAIAESAGTSHRMLIHHFGSREGLLTEVVKAVEQRQRDALADFSSGDADPVDAAKAFWKHLCAPQLAAQERLFFEVYGQALQGRAWAESLVPGVVSDWIGPLSQLLAAGGVASEQAPVHARLALAVTRGLLLDLLATGEADAVDEAMALFARMVNGPDPS</sequence>
<keyword evidence="7" id="KW-1185">Reference proteome</keyword>
<keyword evidence="1" id="KW-0805">Transcription regulation</keyword>
<evidence type="ECO:0000256" key="4">
    <source>
        <dbReference type="PROSITE-ProRule" id="PRU00335"/>
    </source>
</evidence>
<feature type="domain" description="HTH tetR-type" evidence="5">
    <location>
        <begin position="4"/>
        <end position="64"/>
    </location>
</feature>
<dbReference type="PANTHER" id="PTHR30055">
    <property type="entry name" value="HTH-TYPE TRANSCRIPTIONAL REGULATOR RUTR"/>
    <property type="match status" value="1"/>
</dbReference>
<keyword evidence="2 4" id="KW-0238">DNA-binding</keyword>
<dbReference type="Gene3D" id="1.10.357.10">
    <property type="entry name" value="Tetracycline Repressor, domain 2"/>
    <property type="match status" value="1"/>
</dbReference>
<evidence type="ECO:0000256" key="1">
    <source>
        <dbReference type="ARBA" id="ARBA00023015"/>
    </source>
</evidence>
<comment type="caution">
    <text evidence="6">The sequence shown here is derived from an EMBL/GenBank/DDBJ whole genome shotgun (WGS) entry which is preliminary data.</text>
</comment>
<evidence type="ECO:0000259" key="5">
    <source>
        <dbReference type="PROSITE" id="PS50977"/>
    </source>
</evidence>
<dbReference type="InterPro" id="IPR009057">
    <property type="entry name" value="Homeodomain-like_sf"/>
</dbReference>
<evidence type="ECO:0000256" key="3">
    <source>
        <dbReference type="ARBA" id="ARBA00023163"/>
    </source>
</evidence>
<organism evidence="6 7">
    <name type="scientific">Cryptosporangium minutisporangium</name>
    <dbReference type="NCBI Taxonomy" id="113569"/>
    <lineage>
        <taxon>Bacteria</taxon>
        <taxon>Bacillati</taxon>
        <taxon>Actinomycetota</taxon>
        <taxon>Actinomycetes</taxon>
        <taxon>Cryptosporangiales</taxon>
        <taxon>Cryptosporangiaceae</taxon>
        <taxon>Cryptosporangium</taxon>
    </lineage>
</organism>
<dbReference type="Pfam" id="PF00440">
    <property type="entry name" value="TetR_N"/>
    <property type="match status" value="1"/>
</dbReference>
<dbReference type="PROSITE" id="PS50977">
    <property type="entry name" value="HTH_TETR_2"/>
    <property type="match status" value="1"/>
</dbReference>
<evidence type="ECO:0000313" key="7">
    <source>
        <dbReference type="Proteomes" id="UP001501676"/>
    </source>
</evidence>
<dbReference type="Proteomes" id="UP001501676">
    <property type="component" value="Unassembled WGS sequence"/>
</dbReference>
<proteinExistence type="predicted"/>
<dbReference type="PANTHER" id="PTHR30055:SF234">
    <property type="entry name" value="HTH-TYPE TRANSCRIPTIONAL REGULATOR BETI"/>
    <property type="match status" value="1"/>
</dbReference>
<dbReference type="SUPFAM" id="SSF46689">
    <property type="entry name" value="Homeodomain-like"/>
    <property type="match status" value="1"/>
</dbReference>
<feature type="DNA-binding region" description="H-T-H motif" evidence="4">
    <location>
        <begin position="27"/>
        <end position="46"/>
    </location>
</feature>
<dbReference type="InterPro" id="IPR001647">
    <property type="entry name" value="HTH_TetR"/>
</dbReference>
<evidence type="ECO:0000256" key="2">
    <source>
        <dbReference type="ARBA" id="ARBA00023125"/>
    </source>
</evidence>
<evidence type="ECO:0000313" key="6">
    <source>
        <dbReference type="EMBL" id="GAA3383550.1"/>
    </source>
</evidence>
<accession>A0ABP6SRB7</accession>
<protein>
    <submittedName>
        <fullName evidence="6">TetR/AcrR family transcriptional regulator</fullName>
    </submittedName>
</protein>
<dbReference type="EMBL" id="BAAAYN010000006">
    <property type="protein sequence ID" value="GAA3383550.1"/>
    <property type="molecule type" value="Genomic_DNA"/>
</dbReference>
<gene>
    <name evidence="6" type="ORF">GCM10020369_09790</name>
</gene>
<name>A0ABP6SRB7_9ACTN</name>
<dbReference type="RefSeq" id="WP_345726743.1">
    <property type="nucleotide sequence ID" value="NZ_BAAAYN010000006.1"/>
</dbReference>
<reference evidence="7" key="1">
    <citation type="journal article" date="2019" name="Int. J. Syst. Evol. Microbiol.">
        <title>The Global Catalogue of Microorganisms (GCM) 10K type strain sequencing project: providing services to taxonomists for standard genome sequencing and annotation.</title>
        <authorList>
            <consortium name="The Broad Institute Genomics Platform"/>
            <consortium name="The Broad Institute Genome Sequencing Center for Infectious Disease"/>
            <person name="Wu L."/>
            <person name="Ma J."/>
        </authorList>
    </citation>
    <scope>NUCLEOTIDE SEQUENCE [LARGE SCALE GENOMIC DNA]</scope>
    <source>
        <strain evidence="7">JCM 9458</strain>
    </source>
</reference>
<dbReference type="InterPro" id="IPR050109">
    <property type="entry name" value="HTH-type_TetR-like_transc_reg"/>
</dbReference>